<evidence type="ECO:0000259" key="2">
    <source>
        <dbReference type="PROSITE" id="PS51671"/>
    </source>
</evidence>
<evidence type="ECO:0000313" key="4">
    <source>
        <dbReference type="Proteomes" id="UP000029014"/>
    </source>
</evidence>
<comment type="caution">
    <text evidence="3">The sequence shown here is derived from an EMBL/GenBank/DDBJ whole genome shotgun (WGS) entry which is preliminary data.</text>
</comment>
<evidence type="ECO:0000256" key="1">
    <source>
        <dbReference type="HAMAP-Rule" id="MF_01054"/>
    </source>
</evidence>
<keyword evidence="4" id="KW-1185">Reference proteome</keyword>
<accession>A0A087BS95</accession>
<dbReference type="Proteomes" id="UP000029014">
    <property type="component" value="Unassembled WGS sequence"/>
</dbReference>
<sequence length="90" mass="10028">MNKAIITVVGQDTVGIIARVCTYLSQHGVNVLDISQTIIDGFFNMMMIVDYGGADEEFSAMVGDLDSIGEDIGVRIRCQREEIFTRMHRV</sequence>
<organism evidence="3 4">
    <name type="scientific">Bifidobacterium minimum</name>
    <dbReference type="NCBI Taxonomy" id="1693"/>
    <lineage>
        <taxon>Bacteria</taxon>
        <taxon>Bacillati</taxon>
        <taxon>Actinomycetota</taxon>
        <taxon>Actinomycetes</taxon>
        <taxon>Bifidobacteriales</taxon>
        <taxon>Bifidobacteriaceae</taxon>
        <taxon>Bifidobacterium</taxon>
    </lineage>
</organism>
<dbReference type="InterPro" id="IPR045865">
    <property type="entry name" value="ACT-like_dom_sf"/>
</dbReference>
<dbReference type="InterPro" id="IPR002912">
    <property type="entry name" value="ACT_dom"/>
</dbReference>
<dbReference type="eggNOG" id="COG3830">
    <property type="taxonomic scope" value="Bacteria"/>
</dbReference>
<name>A0A087BS95_9BIFI</name>
<evidence type="ECO:0000313" key="3">
    <source>
        <dbReference type="EMBL" id="KFI73895.1"/>
    </source>
</evidence>
<dbReference type="CDD" id="cd04872">
    <property type="entry name" value="ACT_1ZPV"/>
    <property type="match status" value="1"/>
</dbReference>
<dbReference type="Gene3D" id="3.30.70.260">
    <property type="match status" value="1"/>
</dbReference>
<dbReference type="HAMAP" id="MF_01054">
    <property type="entry name" value="UPF0237"/>
    <property type="match status" value="1"/>
</dbReference>
<dbReference type="EMBL" id="JGZD01000005">
    <property type="protein sequence ID" value="KFI73895.1"/>
    <property type="molecule type" value="Genomic_DNA"/>
</dbReference>
<dbReference type="RefSeq" id="WP_022861846.1">
    <property type="nucleotide sequence ID" value="NZ_JGZD01000005.1"/>
</dbReference>
<dbReference type="SUPFAM" id="SSF55021">
    <property type="entry name" value="ACT-like"/>
    <property type="match status" value="1"/>
</dbReference>
<comment type="similarity">
    <text evidence="1">Belongs to the UPF0237 family.</text>
</comment>
<gene>
    <name evidence="3" type="ORF">BMIN_0888</name>
</gene>
<dbReference type="Pfam" id="PF13740">
    <property type="entry name" value="ACT_6"/>
    <property type="match status" value="1"/>
</dbReference>
<dbReference type="STRING" id="1693.BMIN_0888"/>
<reference evidence="3 4" key="1">
    <citation type="submission" date="2014-03" db="EMBL/GenBank/DDBJ databases">
        <title>Genomics of Bifidobacteria.</title>
        <authorList>
            <person name="Ventura M."/>
            <person name="Milani C."/>
            <person name="Lugli G.A."/>
        </authorList>
    </citation>
    <scope>NUCLEOTIDE SEQUENCE [LARGE SCALE GENOMIC DNA]</scope>
    <source>
        <strain evidence="3 4">LMG 11592</strain>
    </source>
</reference>
<dbReference type="NCBIfam" id="NF001220">
    <property type="entry name" value="PRK00194.1"/>
    <property type="match status" value="1"/>
</dbReference>
<dbReference type="PROSITE" id="PS51671">
    <property type="entry name" value="ACT"/>
    <property type="match status" value="1"/>
</dbReference>
<feature type="domain" description="ACT" evidence="2">
    <location>
        <begin position="5"/>
        <end position="79"/>
    </location>
</feature>
<dbReference type="PANTHER" id="PTHR34875">
    <property type="entry name" value="UPF0237 PROTEIN MJ1558"/>
    <property type="match status" value="1"/>
</dbReference>
<proteinExistence type="inferred from homology"/>
<dbReference type="PANTHER" id="PTHR34875:SF6">
    <property type="entry name" value="UPF0237 PROTEIN MJ1558"/>
    <property type="match status" value="1"/>
</dbReference>
<dbReference type="InterPro" id="IPR022986">
    <property type="entry name" value="UPF0237_ACT"/>
</dbReference>
<protein>
    <recommendedName>
        <fullName evidence="1">UPF0237 protein BMIN_0888</fullName>
    </recommendedName>
</protein>
<dbReference type="InterPro" id="IPR050990">
    <property type="entry name" value="UPF0237/GcvR_regulator"/>
</dbReference>
<dbReference type="AlphaFoldDB" id="A0A087BS95"/>